<sequence length="186" mass="21481">MAHSVITMHSLIAYAALLLAMTLPFIEIGAHAGFRIDEEPNYYEDQDIYRAFNISRGFWLHTQNFQRSQTSGRKCTYFDIHSIDKDGMNYTSYYTFMNGTKGKMPYFGRFYKTPTVIPPERTISNALNVSETSGYPCMVLVSDQPTTIFMPRGCKHRFNQACNRSGISEQIYEDSCDKTELLKTWR</sequence>
<proteinExistence type="evidence at transcript level"/>
<evidence type="ECO:0000313" key="2">
    <source>
        <dbReference type="EMBL" id="JAG92405.1"/>
    </source>
</evidence>
<feature type="transmembrane region" description="Helical" evidence="1">
    <location>
        <begin position="6"/>
        <end position="26"/>
    </location>
</feature>
<dbReference type="AlphaFoldDB" id="A0A0C9R5Z5"/>
<keyword evidence="1" id="KW-1133">Transmembrane helix</keyword>
<protein>
    <submittedName>
        <fullName evidence="2">Putative lipocalin-2 1</fullName>
    </submittedName>
</protein>
<keyword evidence="1" id="KW-0812">Transmembrane</keyword>
<evidence type="ECO:0000256" key="1">
    <source>
        <dbReference type="SAM" id="Phobius"/>
    </source>
</evidence>
<name>A0A0C9R5Z5_AMBAM</name>
<keyword evidence="1" id="KW-0472">Membrane</keyword>
<dbReference type="SUPFAM" id="SSF50814">
    <property type="entry name" value="Lipocalins"/>
    <property type="match status" value="1"/>
</dbReference>
<accession>A0A0C9R5Z5</accession>
<organism evidence="2">
    <name type="scientific">Amblyomma americanum</name>
    <name type="common">Lone star tick</name>
    <dbReference type="NCBI Taxonomy" id="6943"/>
    <lineage>
        <taxon>Eukaryota</taxon>
        <taxon>Metazoa</taxon>
        <taxon>Ecdysozoa</taxon>
        <taxon>Arthropoda</taxon>
        <taxon>Chelicerata</taxon>
        <taxon>Arachnida</taxon>
        <taxon>Acari</taxon>
        <taxon>Parasitiformes</taxon>
        <taxon>Ixodida</taxon>
        <taxon>Ixodoidea</taxon>
        <taxon>Ixodidae</taxon>
        <taxon>Amblyomminae</taxon>
        <taxon>Amblyomma</taxon>
    </lineage>
</organism>
<reference evidence="2" key="1">
    <citation type="journal article" date="2015" name="PLoS ONE">
        <title>An Insight into the Sialome of the Lone Star Tick, Amblyomma americanum, with a Glimpse on Its Time Dependent Gene Expression.</title>
        <authorList>
            <person name="Karim S."/>
            <person name="Ribeiro J.M."/>
        </authorList>
    </citation>
    <scope>NUCLEOTIDE SEQUENCE</scope>
    <source>
        <tissue evidence="2">Salivary gland</tissue>
    </source>
</reference>
<dbReference type="InterPro" id="IPR012674">
    <property type="entry name" value="Calycin"/>
</dbReference>
<dbReference type="EMBL" id="GBZX01000335">
    <property type="protein sequence ID" value="JAG92405.1"/>
    <property type="molecule type" value="mRNA"/>
</dbReference>